<dbReference type="Proteomes" id="UP001152484">
    <property type="component" value="Unassembled WGS sequence"/>
</dbReference>
<name>A0A9P1EK17_CUSEU</name>
<dbReference type="EMBL" id="CAMAPE010000060">
    <property type="protein sequence ID" value="CAH9112591.1"/>
    <property type="molecule type" value="Genomic_DNA"/>
</dbReference>
<protein>
    <submittedName>
        <fullName evidence="1">Uncharacterized protein</fullName>
    </submittedName>
</protein>
<sequence>MVKGGILVVMNNGRRMNAITDKWFNAAFKKNSVKLDTDIDGGNTAAEHTLAVLKDHIQVGMAGNLKDFVLINHDGDEVFIHGVFKICQCFLSRFYRILDVWYTSISL</sequence>
<accession>A0A9P1EK17</accession>
<proteinExistence type="predicted"/>
<gene>
    <name evidence="1" type="ORF">CEURO_LOCUS19652</name>
</gene>
<evidence type="ECO:0000313" key="1">
    <source>
        <dbReference type="EMBL" id="CAH9112591.1"/>
    </source>
</evidence>
<reference evidence="1" key="1">
    <citation type="submission" date="2022-07" db="EMBL/GenBank/DDBJ databases">
        <authorList>
            <person name="Macas J."/>
            <person name="Novak P."/>
            <person name="Neumann P."/>
        </authorList>
    </citation>
    <scope>NUCLEOTIDE SEQUENCE</scope>
</reference>
<comment type="caution">
    <text evidence="1">The sequence shown here is derived from an EMBL/GenBank/DDBJ whole genome shotgun (WGS) entry which is preliminary data.</text>
</comment>
<organism evidence="1 2">
    <name type="scientific">Cuscuta europaea</name>
    <name type="common">European dodder</name>
    <dbReference type="NCBI Taxonomy" id="41803"/>
    <lineage>
        <taxon>Eukaryota</taxon>
        <taxon>Viridiplantae</taxon>
        <taxon>Streptophyta</taxon>
        <taxon>Embryophyta</taxon>
        <taxon>Tracheophyta</taxon>
        <taxon>Spermatophyta</taxon>
        <taxon>Magnoliopsida</taxon>
        <taxon>eudicotyledons</taxon>
        <taxon>Gunneridae</taxon>
        <taxon>Pentapetalae</taxon>
        <taxon>asterids</taxon>
        <taxon>lamiids</taxon>
        <taxon>Solanales</taxon>
        <taxon>Convolvulaceae</taxon>
        <taxon>Cuscuteae</taxon>
        <taxon>Cuscuta</taxon>
        <taxon>Cuscuta subgen. Cuscuta</taxon>
    </lineage>
</organism>
<dbReference type="AlphaFoldDB" id="A0A9P1EK17"/>
<keyword evidence="2" id="KW-1185">Reference proteome</keyword>
<evidence type="ECO:0000313" key="2">
    <source>
        <dbReference type="Proteomes" id="UP001152484"/>
    </source>
</evidence>
<dbReference type="OrthoDB" id="204980at2759"/>